<dbReference type="InterPro" id="IPR009057">
    <property type="entry name" value="Homeodomain-like_sf"/>
</dbReference>
<dbReference type="EMBL" id="BAABAQ010000005">
    <property type="protein sequence ID" value="GAA4192488.1"/>
    <property type="molecule type" value="Genomic_DNA"/>
</dbReference>
<sequence>MRYSDRGGGLSAQERARREKLRFRAADMFAGEIAPARVARLLGITRKSAYEWYALWKRGGRAALVSKGAGSGRKLTDEQLERLETALEEGAAAHGWDDGHWTTARVAVLIAERFQVSYTPRGVAYLLDRLGWTGRFRLPMRRTARQTTQRTARRTG</sequence>
<gene>
    <name evidence="2" type="ORF">GCM10022252_33950</name>
</gene>
<dbReference type="SUPFAM" id="SSF46689">
    <property type="entry name" value="Homeodomain-like"/>
    <property type="match status" value="1"/>
</dbReference>
<dbReference type="InterPro" id="IPR025959">
    <property type="entry name" value="Winged_HTH_dom"/>
</dbReference>
<dbReference type="RefSeq" id="WP_344918859.1">
    <property type="nucleotide sequence ID" value="NZ_BAABAQ010000005.1"/>
</dbReference>
<name>A0ABP8AWS7_9ACTN</name>
<dbReference type="Proteomes" id="UP001501251">
    <property type="component" value="Unassembled WGS sequence"/>
</dbReference>
<evidence type="ECO:0000259" key="1">
    <source>
        <dbReference type="Pfam" id="PF13592"/>
    </source>
</evidence>
<feature type="domain" description="Winged helix-turn helix" evidence="1">
    <location>
        <begin position="98"/>
        <end position="133"/>
    </location>
</feature>
<evidence type="ECO:0000313" key="2">
    <source>
        <dbReference type="EMBL" id="GAA4192488.1"/>
    </source>
</evidence>
<accession>A0ABP8AWS7</accession>
<dbReference type="Pfam" id="PF13592">
    <property type="entry name" value="HTH_33"/>
    <property type="match status" value="1"/>
</dbReference>
<proteinExistence type="predicted"/>
<reference evidence="3" key="1">
    <citation type="journal article" date="2019" name="Int. J. Syst. Evol. Microbiol.">
        <title>The Global Catalogue of Microorganisms (GCM) 10K type strain sequencing project: providing services to taxonomists for standard genome sequencing and annotation.</title>
        <authorList>
            <consortium name="The Broad Institute Genomics Platform"/>
            <consortium name="The Broad Institute Genome Sequencing Center for Infectious Disease"/>
            <person name="Wu L."/>
            <person name="Ma J."/>
        </authorList>
    </citation>
    <scope>NUCLEOTIDE SEQUENCE [LARGE SCALE GENOMIC DNA]</scope>
    <source>
        <strain evidence="3">JCM 17388</strain>
    </source>
</reference>
<dbReference type="Pfam" id="PF13551">
    <property type="entry name" value="HTH_29"/>
    <property type="match status" value="1"/>
</dbReference>
<keyword evidence="3" id="KW-1185">Reference proteome</keyword>
<organism evidence="2 3">
    <name type="scientific">Streptosporangium oxazolinicum</name>
    <dbReference type="NCBI Taxonomy" id="909287"/>
    <lineage>
        <taxon>Bacteria</taxon>
        <taxon>Bacillati</taxon>
        <taxon>Actinomycetota</taxon>
        <taxon>Actinomycetes</taxon>
        <taxon>Streptosporangiales</taxon>
        <taxon>Streptosporangiaceae</taxon>
        <taxon>Streptosporangium</taxon>
    </lineage>
</organism>
<comment type="caution">
    <text evidence="2">The sequence shown here is derived from an EMBL/GenBank/DDBJ whole genome shotgun (WGS) entry which is preliminary data.</text>
</comment>
<evidence type="ECO:0000313" key="3">
    <source>
        <dbReference type="Proteomes" id="UP001501251"/>
    </source>
</evidence>
<protein>
    <recommendedName>
        <fullName evidence="1">Winged helix-turn helix domain-containing protein</fullName>
    </recommendedName>
</protein>